<feature type="chain" id="PRO_5008132364" description="Secreted protein" evidence="1">
    <location>
        <begin position="21"/>
        <end position="103"/>
    </location>
</feature>
<dbReference type="VEuPathDB" id="VectorBase:AFAF004874"/>
<protein>
    <recommendedName>
        <fullName evidence="4">Secreted protein</fullName>
    </recommendedName>
</protein>
<proteinExistence type="predicted"/>
<reference evidence="2" key="2">
    <citation type="submission" date="2020-05" db="UniProtKB">
        <authorList>
            <consortium name="EnsemblMetazoa"/>
        </authorList>
    </citation>
    <scope>IDENTIFICATION</scope>
    <source>
        <strain evidence="2">FAR1</strain>
    </source>
</reference>
<dbReference type="AlphaFoldDB" id="A0A182Q805"/>
<sequence>MNRIIFGVFLILTCRPPSTPWVPPPASGHHPSAPAFGASGGVGIVAVQATPLAPVYYKLYSITPSRCSFVPEFLTWPFCRGTLPQPPVTARALAESPVERKIE</sequence>
<dbReference type="Proteomes" id="UP000075886">
    <property type="component" value="Unassembled WGS sequence"/>
</dbReference>
<evidence type="ECO:0000313" key="3">
    <source>
        <dbReference type="Proteomes" id="UP000075886"/>
    </source>
</evidence>
<organism evidence="2 3">
    <name type="scientific">Anopheles farauti</name>
    <dbReference type="NCBI Taxonomy" id="69004"/>
    <lineage>
        <taxon>Eukaryota</taxon>
        <taxon>Metazoa</taxon>
        <taxon>Ecdysozoa</taxon>
        <taxon>Arthropoda</taxon>
        <taxon>Hexapoda</taxon>
        <taxon>Insecta</taxon>
        <taxon>Pterygota</taxon>
        <taxon>Neoptera</taxon>
        <taxon>Endopterygota</taxon>
        <taxon>Diptera</taxon>
        <taxon>Nematocera</taxon>
        <taxon>Culicoidea</taxon>
        <taxon>Culicidae</taxon>
        <taxon>Anophelinae</taxon>
        <taxon>Anopheles</taxon>
    </lineage>
</organism>
<dbReference type="EMBL" id="AXCN02000289">
    <property type="status" value="NOT_ANNOTATED_CDS"/>
    <property type="molecule type" value="Genomic_DNA"/>
</dbReference>
<name>A0A182Q805_9DIPT</name>
<evidence type="ECO:0000256" key="1">
    <source>
        <dbReference type="SAM" id="SignalP"/>
    </source>
</evidence>
<feature type="signal peptide" evidence="1">
    <location>
        <begin position="1"/>
        <end position="20"/>
    </location>
</feature>
<evidence type="ECO:0008006" key="4">
    <source>
        <dbReference type="Google" id="ProtNLM"/>
    </source>
</evidence>
<keyword evidence="3" id="KW-1185">Reference proteome</keyword>
<dbReference type="EnsemblMetazoa" id="AFAF004874-RA">
    <property type="protein sequence ID" value="AFAF004874-PA"/>
    <property type="gene ID" value="AFAF004874"/>
</dbReference>
<keyword evidence="1" id="KW-0732">Signal</keyword>
<evidence type="ECO:0000313" key="2">
    <source>
        <dbReference type="EnsemblMetazoa" id="AFAF004874-PA"/>
    </source>
</evidence>
<reference evidence="3" key="1">
    <citation type="submission" date="2014-01" db="EMBL/GenBank/DDBJ databases">
        <title>The Genome Sequence of Anopheles farauti FAR1 (V2).</title>
        <authorList>
            <consortium name="The Broad Institute Genomics Platform"/>
            <person name="Neafsey D.E."/>
            <person name="Besansky N."/>
            <person name="Howell P."/>
            <person name="Walton C."/>
            <person name="Young S.K."/>
            <person name="Zeng Q."/>
            <person name="Gargeya S."/>
            <person name="Fitzgerald M."/>
            <person name="Haas B."/>
            <person name="Abouelleil A."/>
            <person name="Allen A.W."/>
            <person name="Alvarado L."/>
            <person name="Arachchi H.M."/>
            <person name="Berlin A.M."/>
            <person name="Chapman S.B."/>
            <person name="Gainer-Dewar J."/>
            <person name="Goldberg J."/>
            <person name="Griggs A."/>
            <person name="Gujja S."/>
            <person name="Hansen M."/>
            <person name="Howarth C."/>
            <person name="Imamovic A."/>
            <person name="Ireland A."/>
            <person name="Larimer J."/>
            <person name="McCowan C."/>
            <person name="Murphy C."/>
            <person name="Pearson M."/>
            <person name="Poon T.W."/>
            <person name="Priest M."/>
            <person name="Roberts A."/>
            <person name="Saif S."/>
            <person name="Shea T."/>
            <person name="Sisk P."/>
            <person name="Sykes S."/>
            <person name="Wortman J."/>
            <person name="Nusbaum C."/>
            <person name="Birren B."/>
        </authorList>
    </citation>
    <scope>NUCLEOTIDE SEQUENCE [LARGE SCALE GENOMIC DNA]</scope>
    <source>
        <strain evidence="3">FAR1</strain>
    </source>
</reference>
<accession>A0A182Q805</accession>